<keyword evidence="1" id="KW-1133">Transmembrane helix</keyword>
<dbReference type="InterPro" id="IPR036927">
    <property type="entry name" value="Cyt_c_oxase-like_su1_sf"/>
</dbReference>
<dbReference type="Pfam" id="PF00115">
    <property type="entry name" value="COX1"/>
    <property type="match status" value="1"/>
</dbReference>
<dbReference type="AlphaFoldDB" id="W0JXK3"/>
<keyword evidence="2" id="KW-0614">Plasmid</keyword>
<proteinExistence type="predicted"/>
<dbReference type="EMBL" id="CP007057">
    <property type="protein sequence ID" value="AHG02032.1"/>
    <property type="molecule type" value="Genomic_DNA"/>
</dbReference>
<reference evidence="2 3" key="1">
    <citation type="submission" date="2014-01" db="EMBL/GenBank/DDBJ databases">
        <authorList>
            <consortium name="DOE Joint Genome Institute"/>
            <person name="Anderson I."/>
            <person name="Huntemann M."/>
            <person name="Han J."/>
            <person name="Chen A."/>
            <person name="Kyrpides N."/>
            <person name="Mavromatis K."/>
            <person name="Markowitz V."/>
            <person name="Palaniappan K."/>
            <person name="Ivanova N."/>
            <person name="Schaumberg A."/>
            <person name="Pati A."/>
            <person name="Liolios K."/>
            <person name="Nordberg H.P."/>
            <person name="Cantor M.N."/>
            <person name="Hua S.X."/>
            <person name="Woyke T."/>
        </authorList>
    </citation>
    <scope>NUCLEOTIDE SEQUENCE [LARGE SCALE GENOMIC DNA]</scope>
    <source>
        <strain evidence="2 3">XH-48</strain>
        <plasmid evidence="3">2</plasmid>
    </source>
</reference>
<feature type="transmembrane region" description="Helical" evidence="1">
    <location>
        <begin position="150"/>
        <end position="168"/>
    </location>
</feature>
<dbReference type="GO" id="GO:0004129">
    <property type="term" value="F:cytochrome-c oxidase activity"/>
    <property type="evidence" value="ECO:0007669"/>
    <property type="project" value="InterPro"/>
</dbReference>
<evidence type="ECO:0000313" key="3">
    <source>
        <dbReference type="Proteomes" id="UP000019024"/>
    </source>
</evidence>
<feature type="transmembrane region" description="Helical" evidence="1">
    <location>
        <begin position="12"/>
        <end position="35"/>
    </location>
</feature>
<dbReference type="SUPFAM" id="SSF81442">
    <property type="entry name" value="Cytochrome c oxidase subunit I-like"/>
    <property type="match status" value="1"/>
</dbReference>
<sequence>MDTAGKDFPYRMAFYFIVASSVWNFFGAGVIGFFINLPVISYFESGTYLTVAHAHGAMFGAFGFLAMGMAVYILRITTRPEQWSERRLTWSFWLCNVGIALMLFLSLLPVGFLQLEVAFTEGYAASRSLEFYSGNLIQTLFWLRMPGDTLLILGAIVFAGDILTKLLFQRKATAEETSRHIIADRIVGEGVGEPDSDDD</sequence>
<keyword evidence="1" id="KW-0812">Transmembrane</keyword>
<dbReference type="Gene3D" id="1.20.210.10">
    <property type="entry name" value="Cytochrome c oxidase-like, subunit I domain"/>
    <property type="match status" value="1"/>
</dbReference>
<dbReference type="GO" id="GO:0016020">
    <property type="term" value="C:membrane"/>
    <property type="evidence" value="ECO:0007669"/>
    <property type="project" value="InterPro"/>
</dbReference>
<dbReference type="eggNOG" id="arCOG04703">
    <property type="taxonomic scope" value="Archaea"/>
</dbReference>
<protein>
    <recommendedName>
        <fullName evidence="4">Cytochrome oxidase subunit I profile domain-containing protein</fullName>
    </recommendedName>
</protein>
<dbReference type="PATRIC" id="fig|797299.3.peg.3718"/>
<accession>W0JXK3</accession>
<dbReference type="GO" id="GO:0009060">
    <property type="term" value="P:aerobic respiration"/>
    <property type="evidence" value="ECO:0007669"/>
    <property type="project" value="InterPro"/>
</dbReference>
<evidence type="ECO:0000256" key="1">
    <source>
        <dbReference type="SAM" id="Phobius"/>
    </source>
</evidence>
<keyword evidence="1" id="KW-0472">Membrane</keyword>
<dbReference type="PANTHER" id="PTHR10422">
    <property type="entry name" value="CYTOCHROME C OXIDASE SUBUNIT 1"/>
    <property type="match status" value="1"/>
</dbReference>
<dbReference type="Proteomes" id="UP000019024">
    <property type="component" value="Plasmid unnamed2"/>
</dbReference>
<organism evidence="2 3">
    <name type="scientific">Halostagnicola larsenii XH-48</name>
    <dbReference type="NCBI Taxonomy" id="797299"/>
    <lineage>
        <taxon>Archaea</taxon>
        <taxon>Methanobacteriati</taxon>
        <taxon>Methanobacteriota</taxon>
        <taxon>Stenosarchaea group</taxon>
        <taxon>Halobacteria</taxon>
        <taxon>Halobacteriales</taxon>
        <taxon>Natrialbaceae</taxon>
        <taxon>Halostagnicola</taxon>
    </lineage>
</organism>
<gene>
    <name evidence="2" type="ORF">HALLA_01650</name>
</gene>
<dbReference type="HOGENOM" id="CLU_094488_0_0_2"/>
<geneLocation type="plasmid" evidence="2">
    <name>unnamed</name>
</geneLocation>
<dbReference type="GO" id="GO:0020037">
    <property type="term" value="F:heme binding"/>
    <property type="evidence" value="ECO:0007669"/>
    <property type="project" value="InterPro"/>
</dbReference>
<evidence type="ECO:0000313" key="2">
    <source>
        <dbReference type="EMBL" id="AHG02032.1"/>
    </source>
</evidence>
<evidence type="ECO:0008006" key="4">
    <source>
        <dbReference type="Google" id="ProtNLM"/>
    </source>
</evidence>
<feature type="transmembrane region" description="Helical" evidence="1">
    <location>
        <begin position="55"/>
        <end position="76"/>
    </location>
</feature>
<feature type="transmembrane region" description="Helical" evidence="1">
    <location>
        <begin position="88"/>
        <end position="112"/>
    </location>
</feature>
<dbReference type="KEGG" id="hlr:HALLA_01650"/>
<name>W0JXK3_9EURY</name>
<dbReference type="PANTHER" id="PTHR10422:SF38">
    <property type="entry name" value="CYTOCHROME B SUBUNIT OF NITRIC OXIDE REDUCTASE"/>
    <property type="match status" value="1"/>
</dbReference>
<keyword evidence="3" id="KW-1185">Reference proteome</keyword>
<dbReference type="InterPro" id="IPR000883">
    <property type="entry name" value="Cyt_C_Oxase_1"/>
</dbReference>